<accession>A0A382DI88</accession>
<name>A0A382DI88_9ZZZZ</name>
<sequence>VNVENIIQVQDLVKVYPGDVKALSGIDFS</sequence>
<dbReference type="AlphaFoldDB" id="A0A382DI88"/>
<feature type="non-terminal residue" evidence="1">
    <location>
        <position position="29"/>
    </location>
</feature>
<protein>
    <submittedName>
        <fullName evidence="1">Uncharacterized protein</fullName>
    </submittedName>
</protein>
<evidence type="ECO:0000313" key="1">
    <source>
        <dbReference type="EMBL" id="SVB37401.1"/>
    </source>
</evidence>
<proteinExistence type="predicted"/>
<gene>
    <name evidence="1" type="ORF">METZ01_LOCUS190255</name>
</gene>
<dbReference type="EMBL" id="UINC01039225">
    <property type="protein sequence ID" value="SVB37401.1"/>
    <property type="molecule type" value="Genomic_DNA"/>
</dbReference>
<reference evidence="1" key="1">
    <citation type="submission" date="2018-05" db="EMBL/GenBank/DDBJ databases">
        <authorList>
            <person name="Lanie J.A."/>
            <person name="Ng W.-L."/>
            <person name="Kazmierczak K.M."/>
            <person name="Andrzejewski T.M."/>
            <person name="Davidsen T.M."/>
            <person name="Wayne K.J."/>
            <person name="Tettelin H."/>
            <person name="Glass J.I."/>
            <person name="Rusch D."/>
            <person name="Podicherti R."/>
            <person name="Tsui H.-C.T."/>
            <person name="Winkler M.E."/>
        </authorList>
    </citation>
    <scope>NUCLEOTIDE SEQUENCE</scope>
</reference>
<organism evidence="1">
    <name type="scientific">marine metagenome</name>
    <dbReference type="NCBI Taxonomy" id="408172"/>
    <lineage>
        <taxon>unclassified sequences</taxon>
        <taxon>metagenomes</taxon>
        <taxon>ecological metagenomes</taxon>
    </lineage>
</organism>
<feature type="non-terminal residue" evidence="1">
    <location>
        <position position="1"/>
    </location>
</feature>